<evidence type="ECO:0000313" key="2">
    <source>
        <dbReference type="Proteomes" id="UP001266305"/>
    </source>
</evidence>
<evidence type="ECO:0000313" key="1">
    <source>
        <dbReference type="EMBL" id="KAK2109094.1"/>
    </source>
</evidence>
<dbReference type="EMBL" id="JASSZA010000006">
    <property type="protein sequence ID" value="KAK2109094.1"/>
    <property type="molecule type" value="Genomic_DNA"/>
</dbReference>
<protein>
    <submittedName>
        <fullName evidence="1">Uncharacterized protein</fullName>
    </submittedName>
</protein>
<gene>
    <name evidence="1" type="ORF">P7K49_014259</name>
</gene>
<dbReference type="Proteomes" id="UP001266305">
    <property type="component" value="Unassembled WGS sequence"/>
</dbReference>
<organism evidence="1 2">
    <name type="scientific">Saguinus oedipus</name>
    <name type="common">Cotton-top tamarin</name>
    <name type="synonym">Oedipomidas oedipus</name>
    <dbReference type="NCBI Taxonomy" id="9490"/>
    <lineage>
        <taxon>Eukaryota</taxon>
        <taxon>Metazoa</taxon>
        <taxon>Chordata</taxon>
        <taxon>Craniata</taxon>
        <taxon>Vertebrata</taxon>
        <taxon>Euteleostomi</taxon>
        <taxon>Mammalia</taxon>
        <taxon>Eutheria</taxon>
        <taxon>Euarchontoglires</taxon>
        <taxon>Primates</taxon>
        <taxon>Haplorrhini</taxon>
        <taxon>Platyrrhini</taxon>
        <taxon>Cebidae</taxon>
        <taxon>Callitrichinae</taxon>
        <taxon>Saguinus</taxon>
    </lineage>
</organism>
<proteinExistence type="predicted"/>
<keyword evidence="2" id="KW-1185">Reference proteome</keyword>
<comment type="caution">
    <text evidence="1">The sequence shown here is derived from an EMBL/GenBank/DDBJ whole genome shotgun (WGS) entry which is preliminary data.</text>
</comment>
<reference evidence="1 2" key="1">
    <citation type="submission" date="2023-05" db="EMBL/GenBank/DDBJ databases">
        <title>B98-5 Cell Line De Novo Hybrid Assembly: An Optical Mapping Approach.</title>
        <authorList>
            <person name="Kananen K."/>
            <person name="Auerbach J.A."/>
            <person name="Kautto E."/>
            <person name="Blachly J.S."/>
        </authorList>
    </citation>
    <scope>NUCLEOTIDE SEQUENCE [LARGE SCALE GENOMIC DNA]</scope>
    <source>
        <strain evidence="1">B95-8</strain>
        <tissue evidence="1">Cell line</tissue>
    </source>
</reference>
<accession>A0ABQ9VI90</accession>
<sequence length="128" mass="14254">MIQGIASSVLSPSIFMGPPCMGGQWVSRKSWRGVSLQKTNGSFGSPGWLDSWIPNLYWWWWKACSHAYSDCSSEKQSSQSSAWLWASVRQPCGAPMSPSSCTPMKLPSYLPSQKVESLREAWVSPLHL</sequence>
<name>A0ABQ9VI90_SAGOE</name>